<comment type="caution">
    <text evidence="1">The sequence shown here is derived from an EMBL/GenBank/DDBJ whole genome shotgun (WGS) entry which is preliminary data.</text>
</comment>
<name>A0A1B8SLA7_9MYCO</name>
<accession>A0A1B8SLA7</accession>
<proteinExistence type="predicted"/>
<organism evidence="1 2">
    <name type="scientific">Mycolicibacter kumamotonensis</name>
    <dbReference type="NCBI Taxonomy" id="354243"/>
    <lineage>
        <taxon>Bacteria</taxon>
        <taxon>Bacillati</taxon>
        <taxon>Actinomycetota</taxon>
        <taxon>Actinomycetes</taxon>
        <taxon>Mycobacteriales</taxon>
        <taxon>Mycobacteriaceae</taxon>
        <taxon>Mycolicibacter</taxon>
    </lineage>
</organism>
<sequence length="332" mass="36943">MKVKELEASMMGRNELRIATTLGEIDIADDASSITVNDQPFMLDEQATSLFGKYLKIPTPYLKSCPVDFRATTMRYWRDKWSEAETVVEGIGNNLVSIYPRGLLMLPLDEVVDMVTRVFLPEDDVRDFRRDDKTFHLDVSSDRYQVDVPNPNGIPGRPEVGDITAGGVRFLVYPNQVKAPVVSTYLCRLACTNGMTTDLKQGQIKLKGRTIEEVLDEMECAAEQVLGTLDRQLESYAATAEIAPPGSPLAFAMQLAREVGLPVRVRNTIMDLINQLPSNASVYDVTQCFTTVANQGVKYSTQLALQQLGGRLSFDTAETIRRCQTCEQLLVS</sequence>
<keyword evidence="2" id="KW-1185">Reference proteome</keyword>
<protein>
    <recommendedName>
        <fullName evidence="3">DUF932 domain-containing protein</fullName>
    </recommendedName>
</protein>
<dbReference type="OrthoDB" id="5413728at2"/>
<evidence type="ECO:0000313" key="1">
    <source>
        <dbReference type="EMBL" id="OBY33484.1"/>
    </source>
</evidence>
<gene>
    <name evidence="1" type="ORF">ACT18_00615</name>
</gene>
<reference evidence="1 2" key="1">
    <citation type="submission" date="2015-06" db="EMBL/GenBank/DDBJ databases">
        <title>Genome sequence of Mycobacterium kumamotonense strain Roo.</title>
        <authorList>
            <person name="Greninger A.L."/>
            <person name="Cunningham G."/>
            <person name="Miller S."/>
        </authorList>
    </citation>
    <scope>NUCLEOTIDE SEQUENCE [LARGE SCALE GENOMIC DNA]</scope>
    <source>
        <strain evidence="1 2">Roo</strain>
    </source>
</reference>
<dbReference type="Proteomes" id="UP000092668">
    <property type="component" value="Unassembled WGS sequence"/>
</dbReference>
<dbReference type="RefSeq" id="WP_065286754.1">
    <property type="nucleotide sequence ID" value="NZ_LFOE01000001.1"/>
</dbReference>
<evidence type="ECO:0008006" key="3">
    <source>
        <dbReference type="Google" id="ProtNLM"/>
    </source>
</evidence>
<dbReference type="EMBL" id="LFOE01000001">
    <property type="protein sequence ID" value="OBY33484.1"/>
    <property type="molecule type" value="Genomic_DNA"/>
</dbReference>
<evidence type="ECO:0000313" key="2">
    <source>
        <dbReference type="Proteomes" id="UP000092668"/>
    </source>
</evidence>
<dbReference type="AlphaFoldDB" id="A0A1B8SLA7"/>